<evidence type="ECO:0000313" key="1">
    <source>
        <dbReference type="EMBL" id="AAS96523.1"/>
    </source>
</evidence>
<dbReference type="KEGG" id="dvu:DVU_2048"/>
<dbReference type="HOGENOM" id="CLU_3006866_0_0_7"/>
<organism evidence="1 2">
    <name type="scientific">Nitratidesulfovibrio vulgaris (strain ATCC 29579 / DSM 644 / CCUG 34227 / NCIMB 8303 / VKM B-1760 / Hildenborough)</name>
    <name type="common">Desulfovibrio vulgaris</name>
    <dbReference type="NCBI Taxonomy" id="882"/>
    <lineage>
        <taxon>Bacteria</taxon>
        <taxon>Pseudomonadati</taxon>
        <taxon>Thermodesulfobacteriota</taxon>
        <taxon>Desulfovibrionia</taxon>
        <taxon>Desulfovibrionales</taxon>
        <taxon>Desulfovibrionaceae</taxon>
        <taxon>Nitratidesulfovibrio</taxon>
    </lineage>
</organism>
<evidence type="ECO:0000313" key="2">
    <source>
        <dbReference type="Proteomes" id="UP000002194"/>
    </source>
</evidence>
<dbReference type="EnsemblBacteria" id="AAS96523">
    <property type="protein sequence ID" value="AAS96523"/>
    <property type="gene ID" value="DVU_2048"/>
</dbReference>
<dbReference type="PaxDb" id="882-DVU_2048"/>
<protein>
    <submittedName>
        <fullName evidence="1">Uncharacterized protein</fullName>
    </submittedName>
</protein>
<reference evidence="1 2" key="1">
    <citation type="journal article" date="2004" name="Nat. Biotechnol.">
        <title>The genome sequence of the anaerobic, sulfate-reducing bacterium Desulfovibrio vulgaris Hildenborough.</title>
        <authorList>
            <person name="Heidelberg J.F."/>
            <person name="Seshadri R."/>
            <person name="Haveman S.A."/>
            <person name="Hemme C.L."/>
            <person name="Paulsen I.T."/>
            <person name="Kolonay J.F."/>
            <person name="Eisen J.A."/>
            <person name="Ward N."/>
            <person name="Methe B."/>
            <person name="Brinkac L.M."/>
            <person name="Daugherty S.C."/>
            <person name="Deboy R.T."/>
            <person name="Dodson R.J."/>
            <person name="Durkin A.S."/>
            <person name="Madupu R."/>
            <person name="Nelson W.C."/>
            <person name="Sullivan S.A."/>
            <person name="Fouts D."/>
            <person name="Haft D.H."/>
            <person name="Selengut J."/>
            <person name="Peterson J.D."/>
            <person name="Davidsen T.M."/>
            <person name="Zafar N."/>
            <person name="Zhou L."/>
            <person name="Radune D."/>
            <person name="Dimitrov G."/>
            <person name="Hance M."/>
            <person name="Tran K."/>
            <person name="Khouri H."/>
            <person name="Gill J."/>
            <person name="Utterback T.R."/>
            <person name="Feldblyum T.V."/>
            <person name="Wall J.D."/>
            <person name="Voordouw G."/>
            <person name="Fraser C.M."/>
        </authorList>
    </citation>
    <scope>NUCLEOTIDE SEQUENCE [LARGE SCALE GENOMIC DNA]</scope>
    <source>
        <strain evidence="2">ATCC 29579 / DSM 644 / NCIMB 8303 / VKM B-1760 / Hildenborough</strain>
    </source>
</reference>
<dbReference type="Proteomes" id="UP000002194">
    <property type="component" value="Chromosome"/>
</dbReference>
<keyword evidence="2" id="KW-1185">Reference proteome</keyword>
<gene>
    <name evidence="1" type="ordered locus">DVU_2048</name>
</gene>
<accession>Q72AE7</accession>
<dbReference type="EMBL" id="AE017285">
    <property type="protein sequence ID" value="AAS96523.1"/>
    <property type="molecule type" value="Genomic_DNA"/>
</dbReference>
<sequence length="56" mass="6307">MHQKKDVCDPIFPPDDLNALAARIKEVVETSPESLAKVEEVHISLTRLDVTIIPKR</sequence>
<name>Q72AE7_NITV2</name>
<dbReference type="AlphaFoldDB" id="Q72AE7"/>
<proteinExistence type="predicted"/>